<keyword evidence="2" id="KW-0732">Signal</keyword>
<proteinExistence type="predicted"/>
<dbReference type="eggNOG" id="ENOG502Z9YC">
    <property type="taxonomic scope" value="Bacteria"/>
</dbReference>
<dbReference type="PROSITE" id="PS51257">
    <property type="entry name" value="PROKAR_LIPOPROTEIN"/>
    <property type="match status" value="1"/>
</dbReference>
<dbReference type="AlphaFoldDB" id="K9WCE1"/>
<feature type="compositionally biased region" description="Low complexity" evidence="1">
    <location>
        <begin position="20"/>
        <end position="35"/>
    </location>
</feature>
<feature type="region of interest" description="Disordered" evidence="1">
    <location>
        <begin position="20"/>
        <end position="48"/>
    </location>
</feature>
<dbReference type="Proteomes" id="UP000010471">
    <property type="component" value="Chromosome"/>
</dbReference>
<accession>K9WCE1</accession>
<feature type="signal peptide" evidence="2">
    <location>
        <begin position="1"/>
        <end position="20"/>
    </location>
</feature>
<name>K9WCE1_9CYAN</name>
<dbReference type="RefSeq" id="WP_015181585.1">
    <property type="nucleotide sequence ID" value="NC_019738.1"/>
</dbReference>
<evidence type="ECO:0000313" key="3">
    <source>
        <dbReference type="EMBL" id="AFZ17429.1"/>
    </source>
</evidence>
<sequence>MQKSLFVGCLVLLMAGCAQKPPSTTTSAESPSKSAQLSQESAKTPAAAQSNVELINAGTEPKQQLRFTPGANTKQTLQMTMDMDMAMSVGGQTQPAFDSPPIKMTMESEVTKVDANGDIHTDFSYSDADVVAAKNTPPELVNAMRSQVKKLVGLRGSMIVDNQGNTKQANFNTPETLDPNTKKMVEQMVTSLKQLSSPVPSEAVGVGAKWKIPNSVTANGMTMNQSSTYELVDLKDNVASLQVSMEQQAGEQKINPQGLPPGASIDLKSMNSQGNGKLKLALNKVMPVSSTMSMRSKSQMSVKDPNSEKSTAMDMNVSVEMALESK</sequence>
<dbReference type="InterPro" id="IPR046230">
    <property type="entry name" value="DUF6263"/>
</dbReference>
<dbReference type="Pfam" id="PF19777">
    <property type="entry name" value="DUF6263"/>
    <property type="match status" value="1"/>
</dbReference>
<organism evidence="3 4">
    <name type="scientific">Allocoleopsis franciscana PCC 7113</name>
    <dbReference type="NCBI Taxonomy" id="1173027"/>
    <lineage>
        <taxon>Bacteria</taxon>
        <taxon>Bacillati</taxon>
        <taxon>Cyanobacteriota</taxon>
        <taxon>Cyanophyceae</taxon>
        <taxon>Coleofasciculales</taxon>
        <taxon>Coleofasciculaceae</taxon>
        <taxon>Allocoleopsis</taxon>
        <taxon>Allocoleopsis franciscana</taxon>
    </lineage>
</organism>
<evidence type="ECO:0000256" key="2">
    <source>
        <dbReference type="SAM" id="SignalP"/>
    </source>
</evidence>
<evidence type="ECO:0000256" key="1">
    <source>
        <dbReference type="SAM" id="MobiDB-lite"/>
    </source>
</evidence>
<feature type="compositionally biased region" description="Polar residues" evidence="1">
    <location>
        <begin position="36"/>
        <end position="48"/>
    </location>
</feature>
<reference evidence="3 4" key="1">
    <citation type="submission" date="2012-06" db="EMBL/GenBank/DDBJ databases">
        <title>Finished chromosome of genome of Microcoleus sp. PCC 7113.</title>
        <authorList>
            <consortium name="US DOE Joint Genome Institute"/>
            <person name="Gugger M."/>
            <person name="Coursin T."/>
            <person name="Rippka R."/>
            <person name="Tandeau De Marsac N."/>
            <person name="Huntemann M."/>
            <person name="Wei C.-L."/>
            <person name="Han J."/>
            <person name="Detter J.C."/>
            <person name="Han C."/>
            <person name="Tapia R."/>
            <person name="Chen A."/>
            <person name="Kyrpides N."/>
            <person name="Mavromatis K."/>
            <person name="Markowitz V."/>
            <person name="Szeto E."/>
            <person name="Ivanova N."/>
            <person name="Pagani I."/>
            <person name="Pati A."/>
            <person name="Goodwin L."/>
            <person name="Nordberg H.P."/>
            <person name="Cantor M.N."/>
            <person name="Hua S.X."/>
            <person name="Woyke T."/>
            <person name="Kerfeld C.A."/>
        </authorList>
    </citation>
    <scope>NUCLEOTIDE SEQUENCE [LARGE SCALE GENOMIC DNA]</scope>
    <source>
        <strain evidence="3 4">PCC 7113</strain>
    </source>
</reference>
<dbReference type="EMBL" id="CP003630">
    <property type="protein sequence ID" value="AFZ17429.1"/>
    <property type="molecule type" value="Genomic_DNA"/>
</dbReference>
<keyword evidence="4" id="KW-1185">Reference proteome</keyword>
<gene>
    <name evidence="3" type="ORF">Mic7113_1553</name>
</gene>
<protein>
    <recommendedName>
        <fullName evidence="5">Lipoprotein</fullName>
    </recommendedName>
</protein>
<dbReference type="HOGENOM" id="CLU_867901_0_0_3"/>
<feature type="chain" id="PRO_5003937314" description="Lipoprotein" evidence="2">
    <location>
        <begin position="21"/>
        <end position="326"/>
    </location>
</feature>
<evidence type="ECO:0000313" key="4">
    <source>
        <dbReference type="Proteomes" id="UP000010471"/>
    </source>
</evidence>
<dbReference type="OrthoDB" id="573653at2"/>
<feature type="region of interest" description="Disordered" evidence="1">
    <location>
        <begin position="290"/>
        <end position="326"/>
    </location>
</feature>
<evidence type="ECO:0008006" key="5">
    <source>
        <dbReference type="Google" id="ProtNLM"/>
    </source>
</evidence>
<dbReference type="KEGG" id="mic:Mic7113_1553"/>
<dbReference type="STRING" id="1173027.Mic7113_1553"/>
<feature type="compositionally biased region" description="Polar residues" evidence="1">
    <location>
        <begin position="290"/>
        <end position="301"/>
    </location>
</feature>